<organism evidence="2 3">
    <name type="scientific">Candidatus Iainarchaeum sp</name>
    <dbReference type="NCBI Taxonomy" id="3101447"/>
    <lineage>
        <taxon>Archaea</taxon>
        <taxon>Candidatus Iainarchaeota</taxon>
        <taxon>Candidatus Iainarchaeia</taxon>
        <taxon>Candidatus Iainarchaeales</taxon>
        <taxon>Candidatus Iainarchaeaceae</taxon>
        <taxon>Candidatus Iainarchaeum</taxon>
    </lineage>
</organism>
<dbReference type="PANTHER" id="PTHR35902:SF3">
    <property type="entry name" value="NPCBM-ASSOCIATED, NEW3 DOMAIN OF ALPHA-GALACTOSIDASE"/>
    <property type="match status" value="1"/>
</dbReference>
<dbReference type="EMBL" id="JAGVWB010000009">
    <property type="protein sequence ID" value="MBS3058066.1"/>
    <property type="molecule type" value="Genomic_DNA"/>
</dbReference>
<dbReference type="PANTHER" id="PTHR35902">
    <property type="entry name" value="S-LAYER DOMAIN-LIKE PROTEIN-RELATED"/>
    <property type="match status" value="1"/>
</dbReference>
<evidence type="ECO:0000256" key="1">
    <source>
        <dbReference type="SAM" id="Phobius"/>
    </source>
</evidence>
<dbReference type="Proteomes" id="UP000680185">
    <property type="component" value="Unassembled WGS sequence"/>
</dbReference>
<accession>A0A8T4L504</accession>
<protein>
    <recommendedName>
        <fullName evidence="4">S-layer protein</fullName>
    </recommendedName>
</protein>
<evidence type="ECO:0008006" key="4">
    <source>
        <dbReference type="Google" id="ProtNLM"/>
    </source>
</evidence>
<keyword evidence="1" id="KW-0812">Transmembrane</keyword>
<keyword evidence="1" id="KW-0472">Membrane</keyword>
<name>A0A8T4L504_9ARCH</name>
<comment type="caution">
    <text evidence="2">The sequence shown here is derived from an EMBL/GenBank/DDBJ whole genome shotgun (WGS) entry which is preliminary data.</text>
</comment>
<reference evidence="2" key="1">
    <citation type="submission" date="2021-03" db="EMBL/GenBank/DDBJ databases">
        <authorList>
            <person name="Jaffe A."/>
        </authorList>
    </citation>
    <scope>NUCLEOTIDE SEQUENCE</scope>
    <source>
        <strain evidence="2">RIFCSPLOWO2_01_FULL_43_13</strain>
    </source>
</reference>
<sequence>MSKKIVFLLAAALLLFAAFASAGDLVVSSVNQDPSPATPGSYLNLSVNLTNNSNGESKNAVFNLNLKRPGSESEFPFSLAPGEAALKNLGTISARQGAVVKYRILVDPEALDGNFTIYLETGEDGKVLRSTPYNIRILGTQPTLSIISATPTEAAIGNTAAITLSLKNTGSSTAYDLSIGLSEERTVTTTGTVVERDIVPLGSSTVSLPKISPGTVEAVELPILINPSAQARAYFIPVKITYYDSQKVKYTDTQYVGLKVFDEAKIGANATPAEALYPGKKAKISLELYNAGNGTAKFLNVKVSSGFANFKQSGYYIGSLESDDYDSISLDAEVRKDVQPGDYSLEVELSFKDAFSQDKSVRLEVSVKVLTEAEALQQSQQQAPVLLYAIIVLAITGAAWWFLKKKKHSGK</sequence>
<evidence type="ECO:0000313" key="3">
    <source>
        <dbReference type="Proteomes" id="UP000680185"/>
    </source>
</evidence>
<proteinExistence type="predicted"/>
<gene>
    <name evidence="2" type="ORF">J4478_01555</name>
</gene>
<reference evidence="2" key="2">
    <citation type="submission" date="2021-05" db="EMBL/GenBank/DDBJ databases">
        <title>Protein family content uncovers lineage relationships and bacterial pathway maintenance mechanisms in DPANN archaea.</title>
        <authorList>
            <person name="Castelle C.J."/>
            <person name="Meheust R."/>
            <person name="Jaffe A.L."/>
            <person name="Seitz K."/>
            <person name="Gong X."/>
            <person name="Baker B.J."/>
            <person name="Banfield J.F."/>
        </authorList>
    </citation>
    <scope>NUCLEOTIDE SEQUENCE</scope>
    <source>
        <strain evidence="2">RIFCSPLOWO2_01_FULL_43_13</strain>
    </source>
</reference>
<keyword evidence="1" id="KW-1133">Transmembrane helix</keyword>
<evidence type="ECO:0000313" key="2">
    <source>
        <dbReference type="EMBL" id="MBS3058066.1"/>
    </source>
</evidence>
<feature type="transmembrane region" description="Helical" evidence="1">
    <location>
        <begin position="385"/>
        <end position="403"/>
    </location>
</feature>
<dbReference type="AlphaFoldDB" id="A0A8T4L504"/>